<comment type="caution">
    <text evidence="1">The sequence shown here is derived from an EMBL/GenBank/DDBJ whole genome shotgun (WGS) entry which is preliminary data.</text>
</comment>
<reference evidence="1 2" key="1">
    <citation type="journal article" date="2016" name="Nat. Commun.">
        <title>Thousands of microbial genomes shed light on interconnected biogeochemical processes in an aquifer system.</title>
        <authorList>
            <person name="Anantharaman K."/>
            <person name="Brown C.T."/>
            <person name="Hug L.A."/>
            <person name="Sharon I."/>
            <person name="Castelle C.J."/>
            <person name="Probst A.J."/>
            <person name="Thomas B.C."/>
            <person name="Singh A."/>
            <person name="Wilkins M.J."/>
            <person name="Karaoz U."/>
            <person name="Brodie E.L."/>
            <person name="Williams K.H."/>
            <person name="Hubbard S.S."/>
            <person name="Banfield J.F."/>
        </authorList>
    </citation>
    <scope>NUCLEOTIDE SEQUENCE [LARGE SCALE GENOMIC DNA]</scope>
</reference>
<evidence type="ECO:0008006" key="3">
    <source>
        <dbReference type="Google" id="ProtNLM"/>
    </source>
</evidence>
<accession>A0A1G2URH0</accession>
<proteinExistence type="predicted"/>
<dbReference type="EMBL" id="MHWT01000024">
    <property type="protein sequence ID" value="OHB11984.1"/>
    <property type="molecule type" value="Genomic_DNA"/>
</dbReference>
<sequence>MNTKRALLLAVIAVIGALLLFISNDIKHPVLEQKVPVKKWESKLNAEGAVVIEITPIKLSPKDREWKFEVVLNTHSVELDQDMAAISKLLDDKGNQYDLLYWQGDPPGGHHREVMLTFKPIIPTPKYIELRILNVDVLVRSYVWDISG</sequence>
<organism evidence="1 2">
    <name type="scientific">Candidatus Zambryskibacteria bacterium RIFCSPLOWO2_12_FULL_39_23</name>
    <dbReference type="NCBI Taxonomy" id="1802776"/>
    <lineage>
        <taxon>Bacteria</taxon>
        <taxon>Candidatus Zambryskiibacteriota</taxon>
    </lineage>
</organism>
<dbReference type="Proteomes" id="UP000176558">
    <property type="component" value="Unassembled WGS sequence"/>
</dbReference>
<evidence type="ECO:0000313" key="1">
    <source>
        <dbReference type="EMBL" id="OHB11984.1"/>
    </source>
</evidence>
<protein>
    <recommendedName>
        <fullName evidence="3">DUF4352 domain-containing protein</fullName>
    </recommendedName>
</protein>
<dbReference type="AlphaFoldDB" id="A0A1G2URH0"/>
<name>A0A1G2URH0_9BACT</name>
<gene>
    <name evidence="1" type="ORF">A3G99_02780</name>
</gene>
<evidence type="ECO:0000313" key="2">
    <source>
        <dbReference type="Proteomes" id="UP000176558"/>
    </source>
</evidence>